<dbReference type="InterPro" id="IPR001623">
    <property type="entry name" value="DnaJ_domain"/>
</dbReference>
<dbReference type="CDD" id="cd06257">
    <property type="entry name" value="DnaJ"/>
    <property type="match status" value="1"/>
</dbReference>
<dbReference type="Gene3D" id="1.10.287.110">
    <property type="entry name" value="DnaJ domain"/>
    <property type="match status" value="1"/>
</dbReference>
<evidence type="ECO:0000256" key="1">
    <source>
        <dbReference type="ARBA" id="ARBA00022737"/>
    </source>
</evidence>
<dbReference type="PANTHER" id="PTHR45188:SF2">
    <property type="entry name" value="DNAJ HOMOLOG SUBFAMILY C MEMBER 7"/>
    <property type="match status" value="1"/>
</dbReference>
<dbReference type="EMBL" id="FMYU01000005">
    <property type="protein sequence ID" value="SDC46017.1"/>
    <property type="molecule type" value="Genomic_DNA"/>
</dbReference>
<dbReference type="AlphaFoldDB" id="A0A1G6LSF1"/>
<dbReference type="OrthoDB" id="9779622at2"/>
<feature type="repeat" description="TPR" evidence="3">
    <location>
        <begin position="112"/>
        <end position="145"/>
    </location>
</feature>
<evidence type="ECO:0000256" key="2">
    <source>
        <dbReference type="ARBA" id="ARBA00022803"/>
    </source>
</evidence>
<dbReference type="PROSITE" id="PS50005">
    <property type="entry name" value="TPR"/>
    <property type="match status" value="2"/>
</dbReference>
<dbReference type="PANTHER" id="PTHR45188">
    <property type="entry name" value="DNAJ PROTEIN P58IPK HOMOLOG"/>
    <property type="match status" value="1"/>
</dbReference>
<dbReference type="InterPro" id="IPR036869">
    <property type="entry name" value="J_dom_sf"/>
</dbReference>
<dbReference type="SUPFAM" id="SSF46565">
    <property type="entry name" value="Chaperone J-domain"/>
    <property type="match status" value="1"/>
</dbReference>
<dbReference type="Proteomes" id="UP000199411">
    <property type="component" value="Unassembled WGS sequence"/>
</dbReference>
<dbReference type="SMART" id="SM00028">
    <property type="entry name" value="TPR"/>
    <property type="match status" value="2"/>
</dbReference>
<accession>A0A1G6LSF1</accession>
<keyword evidence="1" id="KW-0677">Repeat</keyword>
<dbReference type="SUPFAM" id="SSF48452">
    <property type="entry name" value="TPR-like"/>
    <property type="match status" value="1"/>
</dbReference>
<protein>
    <submittedName>
        <fullName evidence="5">Tetratricopeptide repeat-containing protein</fullName>
    </submittedName>
</protein>
<gene>
    <name evidence="5" type="ORF">SAMN05660835_00886</name>
</gene>
<dbReference type="Pfam" id="PF14559">
    <property type="entry name" value="TPR_19"/>
    <property type="match status" value="1"/>
</dbReference>
<dbReference type="Pfam" id="PF00226">
    <property type="entry name" value="DnaJ"/>
    <property type="match status" value="1"/>
</dbReference>
<evidence type="ECO:0000256" key="3">
    <source>
        <dbReference type="PROSITE-ProRule" id="PRU00339"/>
    </source>
</evidence>
<dbReference type="SMART" id="SM00271">
    <property type="entry name" value="DnaJ"/>
    <property type="match status" value="1"/>
</dbReference>
<name>A0A1G6LSF1_9BACT</name>
<dbReference type="InterPro" id="IPR019734">
    <property type="entry name" value="TPR_rpt"/>
</dbReference>
<feature type="repeat" description="TPR" evidence="3">
    <location>
        <begin position="146"/>
        <end position="179"/>
    </location>
</feature>
<evidence type="ECO:0000259" key="4">
    <source>
        <dbReference type="PROSITE" id="PS50076"/>
    </source>
</evidence>
<feature type="domain" description="J" evidence="4">
    <location>
        <begin position="4"/>
        <end position="82"/>
    </location>
</feature>
<dbReference type="PROSITE" id="PS50076">
    <property type="entry name" value="DNAJ_2"/>
    <property type="match status" value="1"/>
</dbReference>
<evidence type="ECO:0000313" key="6">
    <source>
        <dbReference type="Proteomes" id="UP000199411"/>
    </source>
</evidence>
<organism evidence="5 6">
    <name type="scientific">Desulfurella multipotens</name>
    <dbReference type="NCBI Taxonomy" id="79269"/>
    <lineage>
        <taxon>Bacteria</taxon>
        <taxon>Pseudomonadati</taxon>
        <taxon>Campylobacterota</taxon>
        <taxon>Desulfurellia</taxon>
        <taxon>Desulfurellales</taxon>
        <taxon>Desulfurellaceae</taxon>
        <taxon>Desulfurella</taxon>
    </lineage>
</organism>
<reference evidence="6" key="1">
    <citation type="submission" date="2016-10" db="EMBL/GenBank/DDBJ databases">
        <authorList>
            <person name="Varghese N."/>
            <person name="Submissions S."/>
        </authorList>
    </citation>
    <scope>NUCLEOTIDE SEQUENCE [LARGE SCALE GENOMIC DNA]</scope>
    <source>
        <strain evidence="6">DSM 8415</strain>
    </source>
</reference>
<keyword evidence="2 3" id="KW-0802">TPR repeat</keyword>
<dbReference type="InterPro" id="IPR011990">
    <property type="entry name" value="TPR-like_helical_dom_sf"/>
</dbReference>
<keyword evidence="6" id="KW-1185">Reference proteome</keyword>
<proteinExistence type="predicted"/>
<dbReference type="PRINTS" id="PR00625">
    <property type="entry name" value="JDOMAIN"/>
</dbReference>
<dbReference type="Gene3D" id="1.25.40.10">
    <property type="entry name" value="Tetratricopeptide repeat domain"/>
    <property type="match status" value="1"/>
</dbReference>
<evidence type="ECO:0000313" key="5">
    <source>
        <dbReference type="EMBL" id="SDC46017.1"/>
    </source>
</evidence>
<sequence>MTMDPYKVLGLTNDASIDDVIKAYRQLAKKYHPDLAKNEEEKLYLSSIFQDITNAYNQIKNSHQKTQNVFTTQIDSDYAKYLLFKAEDFLNKNEIDNALNTLKILQKNHENAKIYFLFAKAYMAKGYYKQAIDYFRKTLEQENYNVDALLGLANCYEKIGLKNTAKKVYKEILEWEPNNKIALNRLNEFEKKQTLIEKLLSGFGSKKNKKATP</sequence>